<dbReference type="InterPro" id="IPR002347">
    <property type="entry name" value="SDR_fam"/>
</dbReference>
<proteinExistence type="inferred from homology"/>
<organism evidence="4 5">
    <name type="scientific">Glycomyces endophyticus</name>
    <dbReference type="NCBI Taxonomy" id="480996"/>
    <lineage>
        <taxon>Bacteria</taxon>
        <taxon>Bacillati</taxon>
        <taxon>Actinomycetota</taxon>
        <taxon>Actinomycetes</taxon>
        <taxon>Glycomycetales</taxon>
        <taxon>Glycomycetaceae</taxon>
        <taxon>Glycomyces</taxon>
    </lineage>
</organism>
<dbReference type="Pfam" id="PF13561">
    <property type="entry name" value="adh_short_C2"/>
    <property type="match status" value="1"/>
</dbReference>
<protein>
    <submittedName>
        <fullName evidence="4">SDR family oxidoreductase</fullName>
    </submittedName>
</protein>
<dbReference type="PANTHER" id="PTHR43639:SF1">
    <property type="entry name" value="SHORT-CHAIN DEHYDROGENASE_REDUCTASE FAMILY PROTEIN"/>
    <property type="match status" value="1"/>
</dbReference>
<dbReference type="PRINTS" id="PR00081">
    <property type="entry name" value="GDHRDH"/>
</dbReference>
<feature type="region of interest" description="Disordered" evidence="3">
    <location>
        <begin position="1"/>
        <end position="52"/>
    </location>
</feature>
<evidence type="ECO:0000256" key="1">
    <source>
        <dbReference type="ARBA" id="ARBA00006484"/>
    </source>
</evidence>
<reference evidence="4 5" key="1">
    <citation type="journal article" date="2019" name="Int. J. Syst. Evol. Microbiol.">
        <title>The Global Catalogue of Microorganisms (GCM) 10K type strain sequencing project: providing services to taxonomists for standard genome sequencing and annotation.</title>
        <authorList>
            <consortium name="The Broad Institute Genomics Platform"/>
            <consortium name="The Broad Institute Genome Sequencing Center for Infectious Disease"/>
            <person name="Wu L."/>
            <person name="Ma J."/>
        </authorList>
    </citation>
    <scope>NUCLEOTIDE SEQUENCE [LARGE SCALE GENOMIC DNA]</scope>
    <source>
        <strain evidence="4 5">JCM 16001</strain>
    </source>
</reference>
<dbReference type="Gene3D" id="3.40.50.720">
    <property type="entry name" value="NAD(P)-binding Rossmann-like Domain"/>
    <property type="match status" value="1"/>
</dbReference>
<evidence type="ECO:0000313" key="5">
    <source>
        <dbReference type="Proteomes" id="UP001499851"/>
    </source>
</evidence>
<name>A0ABN2HM87_9ACTN</name>
<sequence length="298" mass="30463">MPRAARRPGAALASRARVPGPRGVSGSGTGVAEPVQSRLGSTGPKRGPRLEDTMPVAFVSGASRGLGAVIARRLAADGFAVAVNYGASRDGAERVVAGIRAAGGTAAAFGGDVTDEAAVADLAERVRAELGPVTVLVANATGPQPEVRVDDLGWADHLAQLEFFVKSPTLLLKAFLPDMRAAGGGRVVQIGSDMFERALAGWSAYVAAKGAQWGLTRSWARELGGDGITVNLVAPGWTPVERHGELTDADVAGYLADVPMGRMGTPGDIADAVSYLASDAASFVTGQRLTVNGGHTID</sequence>
<accession>A0ABN2HM87</accession>
<feature type="compositionally biased region" description="Low complexity" evidence="3">
    <location>
        <begin position="7"/>
        <end position="17"/>
    </location>
</feature>
<dbReference type="EMBL" id="BAAAQF010000022">
    <property type="protein sequence ID" value="GAA1690188.1"/>
    <property type="molecule type" value="Genomic_DNA"/>
</dbReference>
<gene>
    <name evidence="4" type="ORF">GCM10009830_42280</name>
</gene>
<evidence type="ECO:0000256" key="2">
    <source>
        <dbReference type="ARBA" id="ARBA00023002"/>
    </source>
</evidence>
<evidence type="ECO:0000313" key="4">
    <source>
        <dbReference type="EMBL" id="GAA1690188.1"/>
    </source>
</evidence>
<dbReference type="Proteomes" id="UP001499851">
    <property type="component" value="Unassembled WGS sequence"/>
</dbReference>
<keyword evidence="5" id="KW-1185">Reference proteome</keyword>
<comment type="caution">
    <text evidence="4">The sequence shown here is derived from an EMBL/GenBank/DDBJ whole genome shotgun (WGS) entry which is preliminary data.</text>
</comment>
<dbReference type="SUPFAM" id="SSF51735">
    <property type="entry name" value="NAD(P)-binding Rossmann-fold domains"/>
    <property type="match status" value="1"/>
</dbReference>
<dbReference type="PANTHER" id="PTHR43639">
    <property type="entry name" value="OXIDOREDUCTASE, SHORT-CHAIN DEHYDROGENASE/REDUCTASE FAMILY (AFU_ORTHOLOGUE AFUA_5G02870)"/>
    <property type="match status" value="1"/>
</dbReference>
<keyword evidence="2" id="KW-0560">Oxidoreductase</keyword>
<evidence type="ECO:0000256" key="3">
    <source>
        <dbReference type="SAM" id="MobiDB-lite"/>
    </source>
</evidence>
<dbReference type="InterPro" id="IPR036291">
    <property type="entry name" value="NAD(P)-bd_dom_sf"/>
</dbReference>
<comment type="similarity">
    <text evidence="1">Belongs to the short-chain dehydrogenases/reductases (SDR) family.</text>
</comment>